<evidence type="ECO:0000256" key="7">
    <source>
        <dbReference type="RuleBase" id="RU363032"/>
    </source>
</evidence>
<organism evidence="9 10">
    <name type="scientific">Alicyclobacillus fastidiosus</name>
    <dbReference type="NCBI Taxonomy" id="392011"/>
    <lineage>
        <taxon>Bacteria</taxon>
        <taxon>Bacillati</taxon>
        <taxon>Bacillota</taxon>
        <taxon>Bacilli</taxon>
        <taxon>Bacillales</taxon>
        <taxon>Alicyclobacillaceae</taxon>
        <taxon>Alicyclobacillus</taxon>
    </lineage>
</organism>
<dbReference type="Pfam" id="PF00528">
    <property type="entry name" value="BPD_transp_1"/>
    <property type="match status" value="1"/>
</dbReference>
<comment type="caution">
    <text evidence="9">The sequence shown here is derived from an EMBL/GenBank/DDBJ whole genome shotgun (WGS) entry which is preliminary data.</text>
</comment>
<dbReference type="Proteomes" id="UP001579974">
    <property type="component" value="Unassembled WGS sequence"/>
</dbReference>
<keyword evidence="3" id="KW-1003">Cell membrane</keyword>
<feature type="transmembrane region" description="Helical" evidence="7">
    <location>
        <begin position="138"/>
        <end position="155"/>
    </location>
</feature>
<feature type="transmembrane region" description="Helical" evidence="7">
    <location>
        <begin position="28"/>
        <end position="50"/>
    </location>
</feature>
<evidence type="ECO:0000313" key="9">
    <source>
        <dbReference type="EMBL" id="MFB5190452.1"/>
    </source>
</evidence>
<dbReference type="SUPFAM" id="SSF161098">
    <property type="entry name" value="MetI-like"/>
    <property type="match status" value="1"/>
</dbReference>
<dbReference type="PANTHER" id="PTHR43386">
    <property type="entry name" value="OLIGOPEPTIDE TRANSPORT SYSTEM PERMEASE PROTEIN APPC"/>
    <property type="match status" value="1"/>
</dbReference>
<dbReference type="InterPro" id="IPR035906">
    <property type="entry name" value="MetI-like_sf"/>
</dbReference>
<dbReference type="Gene3D" id="1.10.3720.10">
    <property type="entry name" value="MetI-like"/>
    <property type="match status" value="1"/>
</dbReference>
<keyword evidence="5 7" id="KW-1133">Transmembrane helix</keyword>
<keyword evidence="2 7" id="KW-0813">Transport</keyword>
<comment type="similarity">
    <text evidence="7">Belongs to the binding-protein-dependent transport system permease family.</text>
</comment>
<dbReference type="EMBL" id="JBDXSU010000005">
    <property type="protein sequence ID" value="MFB5190452.1"/>
    <property type="molecule type" value="Genomic_DNA"/>
</dbReference>
<comment type="subcellular location">
    <subcellularLocation>
        <location evidence="1 7">Cell membrane</location>
        <topology evidence="1 7">Multi-pass membrane protein</topology>
    </subcellularLocation>
</comment>
<name>A0ABV5AE35_9BACL</name>
<feature type="transmembrane region" description="Helical" evidence="7">
    <location>
        <begin position="97"/>
        <end position="126"/>
    </location>
</feature>
<feature type="domain" description="ABC transmembrane type-1" evidence="8">
    <location>
        <begin position="95"/>
        <end position="284"/>
    </location>
</feature>
<keyword evidence="6 7" id="KW-0472">Membrane</keyword>
<reference evidence="9 10" key="1">
    <citation type="journal article" date="2024" name="Int. J. Mol. Sci.">
        <title>Exploration of Alicyclobacillus spp. Genome in Search of Antibiotic Resistance.</title>
        <authorList>
            <person name="Bucka-Kolendo J."/>
            <person name="Kiousi D.E."/>
            <person name="Dekowska A."/>
            <person name="Mikolajczuk-Szczyrba A."/>
            <person name="Karadedos D.M."/>
            <person name="Michael P."/>
            <person name="Galanis A."/>
            <person name="Sokolowska B."/>
        </authorList>
    </citation>
    <scope>NUCLEOTIDE SEQUENCE [LARGE SCALE GENOMIC DNA]</scope>
    <source>
        <strain evidence="9 10">KKP 3000</strain>
    </source>
</reference>
<evidence type="ECO:0000256" key="6">
    <source>
        <dbReference type="ARBA" id="ARBA00023136"/>
    </source>
</evidence>
<feature type="transmembrane region" description="Helical" evidence="7">
    <location>
        <begin position="212"/>
        <end position="241"/>
    </location>
</feature>
<dbReference type="PANTHER" id="PTHR43386:SF1">
    <property type="entry name" value="D,D-DIPEPTIDE TRANSPORT SYSTEM PERMEASE PROTEIN DDPC-RELATED"/>
    <property type="match status" value="1"/>
</dbReference>
<evidence type="ECO:0000256" key="4">
    <source>
        <dbReference type="ARBA" id="ARBA00022692"/>
    </source>
</evidence>
<protein>
    <submittedName>
        <fullName evidence="9">ABC transporter permease</fullName>
    </submittedName>
</protein>
<evidence type="ECO:0000256" key="3">
    <source>
        <dbReference type="ARBA" id="ARBA00022475"/>
    </source>
</evidence>
<accession>A0ABV5AE35</accession>
<dbReference type="CDD" id="cd06261">
    <property type="entry name" value="TM_PBP2"/>
    <property type="match status" value="1"/>
</dbReference>
<dbReference type="InterPro" id="IPR000515">
    <property type="entry name" value="MetI-like"/>
</dbReference>
<feature type="transmembrane region" description="Helical" evidence="7">
    <location>
        <begin position="261"/>
        <end position="283"/>
    </location>
</feature>
<evidence type="ECO:0000313" key="10">
    <source>
        <dbReference type="Proteomes" id="UP001579974"/>
    </source>
</evidence>
<dbReference type="PROSITE" id="PS50928">
    <property type="entry name" value="ABC_TM1"/>
    <property type="match status" value="1"/>
</dbReference>
<proteinExistence type="inferred from homology"/>
<sequence length="299" mass="31985">MSTNVGAVAHAPSNARGRKFKKSLKRYPLVYIGALIIVIMGLIAILAPWISPHDPIQTFNSGLNEQGIPVGPSKMFPLGADGNGRDVLSRVIWGGRISLLIGLLSMVINLVVGTVLGLIAGVFGGWVDALVMRITDTVLAFPFLLFALALVAILGSSLWNILLTIGILGWGVMARVVRGQVLQVRELEYVQAARALGATEWRIMFRIVLPNVFGPVIVLSTLNVGANILAAAGLSFLGMGIQPPTPDWGGMIQEGLTTYTYAPWELYSAGIALVITVVGFNMLGDGLRDILDPQSMTRQ</sequence>
<dbReference type="RefSeq" id="WP_275473503.1">
    <property type="nucleotide sequence ID" value="NZ_CP162940.1"/>
</dbReference>
<keyword evidence="10" id="KW-1185">Reference proteome</keyword>
<evidence type="ECO:0000256" key="2">
    <source>
        <dbReference type="ARBA" id="ARBA00022448"/>
    </source>
</evidence>
<evidence type="ECO:0000256" key="1">
    <source>
        <dbReference type="ARBA" id="ARBA00004651"/>
    </source>
</evidence>
<evidence type="ECO:0000259" key="8">
    <source>
        <dbReference type="PROSITE" id="PS50928"/>
    </source>
</evidence>
<dbReference type="InterPro" id="IPR050366">
    <property type="entry name" value="BP-dependent_transpt_permease"/>
</dbReference>
<feature type="transmembrane region" description="Helical" evidence="7">
    <location>
        <begin position="161"/>
        <end position="177"/>
    </location>
</feature>
<keyword evidence="4 7" id="KW-0812">Transmembrane</keyword>
<gene>
    <name evidence="9" type="ORF">KKP3000_003898</name>
</gene>
<dbReference type="Pfam" id="PF12911">
    <property type="entry name" value="OppC_N"/>
    <property type="match status" value="1"/>
</dbReference>
<evidence type="ECO:0000256" key="5">
    <source>
        <dbReference type="ARBA" id="ARBA00022989"/>
    </source>
</evidence>
<dbReference type="InterPro" id="IPR025966">
    <property type="entry name" value="OppC_N"/>
</dbReference>